<dbReference type="AlphaFoldDB" id="A0A814Z228"/>
<dbReference type="Proteomes" id="UP000663829">
    <property type="component" value="Unassembled WGS sequence"/>
</dbReference>
<reference evidence="1" key="1">
    <citation type="submission" date="2021-02" db="EMBL/GenBank/DDBJ databases">
        <authorList>
            <person name="Nowell W R."/>
        </authorList>
    </citation>
    <scope>NUCLEOTIDE SEQUENCE</scope>
</reference>
<evidence type="ECO:0000313" key="1">
    <source>
        <dbReference type="EMBL" id="CAF1236576.1"/>
    </source>
</evidence>
<organism evidence="1 3">
    <name type="scientific">Didymodactylos carnosus</name>
    <dbReference type="NCBI Taxonomy" id="1234261"/>
    <lineage>
        <taxon>Eukaryota</taxon>
        <taxon>Metazoa</taxon>
        <taxon>Spiralia</taxon>
        <taxon>Gnathifera</taxon>
        <taxon>Rotifera</taxon>
        <taxon>Eurotatoria</taxon>
        <taxon>Bdelloidea</taxon>
        <taxon>Philodinida</taxon>
        <taxon>Philodinidae</taxon>
        <taxon>Didymodactylos</taxon>
    </lineage>
</organism>
<sequence>MSCSTINNNRNLCDTYISCIGKTKIECNYCSDLFCIQHLNEHNHQRNLKHLQEHEQRINNIPNEIKDLQLIFHNNVNNVRKIINTSNISQIEQLNLLYKCNLLENEGYELIINYDHLFISKMFVLQNSIIQKIQQQYPLFTIDVEQFESTIIKYYKSLFYLQNRIKNLVNNLSKLTYGVCSTKMIINNKLDVSV</sequence>
<protein>
    <submittedName>
        <fullName evidence="1">Uncharacterized protein</fullName>
    </submittedName>
</protein>
<proteinExistence type="predicted"/>
<comment type="caution">
    <text evidence="1">The sequence shown here is derived from an EMBL/GenBank/DDBJ whole genome shotgun (WGS) entry which is preliminary data.</text>
</comment>
<dbReference type="EMBL" id="CAJNOQ010009880">
    <property type="protein sequence ID" value="CAF1236576.1"/>
    <property type="molecule type" value="Genomic_DNA"/>
</dbReference>
<name>A0A814Z228_9BILA</name>
<dbReference type="Proteomes" id="UP000681722">
    <property type="component" value="Unassembled WGS sequence"/>
</dbReference>
<evidence type="ECO:0000313" key="2">
    <source>
        <dbReference type="EMBL" id="CAF3998920.1"/>
    </source>
</evidence>
<keyword evidence="3" id="KW-1185">Reference proteome</keyword>
<gene>
    <name evidence="1" type="ORF">GPM918_LOCUS25445</name>
    <name evidence="2" type="ORF">SRO942_LOCUS25452</name>
</gene>
<dbReference type="EMBL" id="CAJOBC010009885">
    <property type="protein sequence ID" value="CAF3998920.1"/>
    <property type="molecule type" value="Genomic_DNA"/>
</dbReference>
<evidence type="ECO:0000313" key="3">
    <source>
        <dbReference type="Proteomes" id="UP000663829"/>
    </source>
</evidence>
<accession>A0A814Z228</accession>